<dbReference type="EMBL" id="UINC01168356">
    <property type="protein sequence ID" value="SVD71352.1"/>
    <property type="molecule type" value="Genomic_DNA"/>
</dbReference>
<accession>A0A382XJQ9</accession>
<protein>
    <submittedName>
        <fullName evidence="1">Uncharacterized protein</fullName>
    </submittedName>
</protein>
<dbReference type="AlphaFoldDB" id="A0A382XJQ9"/>
<organism evidence="1">
    <name type="scientific">marine metagenome</name>
    <dbReference type="NCBI Taxonomy" id="408172"/>
    <lineage>
        <taxon>unclassified sequences</taxon>
        <taxon>metagenomes</taxon>
        <taxon>ecological metagenomes</taxon>
    </lineage>
</organism>
<evidence type="ECO:0000313" key="1">
    <source>
        <dbReference type="EMBL" id="SVD71352.1"/>
    </source>
</evidence>
<proteinExistence type="predicted"/>
<sequence>HIEFLVDAEAGTVTAWFFKPHMERYLRIKAESFAVLAKLPDGEARLTFAAVANAGTGETVGDTSQFVARADWLAGAGSFDAVLPEVSVRGTVYRNIAFNYPKGN</sequence>
<feature type="non-terminal residue" evidence="1">
    <location>
        <position position="1"/>
    </location>
</feature>
<gene>
    <name evidence="1" type="ORF">METZ01_LOCUS424206</name>
</gene>
<name>A0A382XJQ9_9ZZZZ</name>
<reference evidence="1" key="1">
    <citation type="submission" date="2018-05" db="EMBL/GenBank/DDBJ databases">
        <authorList>
            <person name="Lanie J.A."/>
            <person name="Ng W.-L."/>
            <person name="Kazmierczak K.M."/>
            <person name="Andrzejewski T.M."/>
            <person name="Davidsen T.M."/>
            <person name="Wayne K.J."/>
            <person name="Tettelin H."/>
            <person name="Glass J.I."/>
            <person name="Rusch D."/>
            <person name="Podicherti R."/>
            <person name="Tsui H.-C.T."/>
            <person name="Winkler M.E."/>
        </authorList>
    </citation>
    <scope>NUCLEOTIDE SEQUENCE</scope>
</reference>